<protein>
    <recommendedName>
        <fullName evidence="6">Ribosomal protein</fullName>
    </recommendedName>
</protein>
<keyword evidence="5 6" id="KW-0687">Ribonucleoprotein</keyword>
<accession>A0A0G0C9T5</accession>
<proteinExistence type="inferred from homology"/>
<evidence type="ECO:0000256" key="1">
    <source>
        <dbReference type="ARBA" id="ARBA00010531"/>
    </source>
</evidence>
<name>A0A0G0C9T5_9BACT</name>
<dbReference type="PROSITE" id="PS01199">
    <property type="entry name" value="RIBOSOMAL_L1"/>
    <property type="match status" value="1"/>
</dbReference>
<sequence length="258" mass="29013">MGKTKTAFVTETEEIKKTSAEKYAEKKAKRDIEKEKVLDVPKVEQVLQDETAQSEIKVKKEIIEKQRGKKYLEAKLKINKTNSYKLTDAIKLVKETSYSKFDGTMEMHLVVKKTGVNINVTLPYSAGKQKRIEFATEETLEKLKIGKIDFDVLLTTADMMPKLVMYAKLLGPRGLMPNPKNGTIVKSVKDKEKFGGNTINLKTEKEVPLIHTSFGKVSQDLSELVKNAETILDKLGGSKTIVRTFIKSTMSPSVKIQI</sequence>
<dbReference type="PANTHER" id="PTHR36427:SF3">
    <property type="entry name" value="LARGE RIBOSOMAL SUBUNIT PROTEIN UL1M"/>
    <property type="match status" value="1"/>
</dbReference>
<evidence type="ECO:0000313" key="8">
    <source>
        <dbReference type="Proteomes" id="UP000033995"/>
    </source>
</evidence>
<evidence type="ECO:0000256" key="4">
    <source>
        <dbReference type="ARBA" id="ARBA00022980"/>
    </source>
</evidence>
<dbReference type="GO" id="GO:1990904">
    <property type="term" value="C:ribonucleoprotein complex"/>
    <property type="evidence" value="ECO:0007669"/>
    <property type="project" value="UniProtKB-KW"/>
</dbReference>
<dbReference type="GO" id="GO:0005840">
    <property type="term" value="C:ribosome"/>
    <property type="evidence" value="ECO:0007669"/>
    <property type="project" value="UniProtKB-KW"/>
</dbReference>
<keyword evidence="3" id="KW-0810">Translation regulation</keyword>
<dbReference type="InterPro" id="IPR023673">
    <property type="entry name" value="Ribosomal_uL1_CS"/>
</dbReference>
<dbReference type="GO" id="GO:0006417">
    <property type="term" value="P:regulation of translation"/>
    <property type="evidence" value="ECO:0007669"/>
    <property type="project" value="UniProtKB-KW"/>
</dbReference>
<comment type="caution">
    <text evidence="7">The sequence shown here is derived from an EMBL/GenBank/DDBJ whole genome shotgun (WGS) entry which is preliminary data.</text>
</comment>
<dbReference type="EMBL" id="LBOZ01000002">
    <property type="protein sequence ID" value="KKP47935.1"/>
    <property type="molecule type" value="Genomic_DNA"/>
</dbReference>
<dbReference type="SUPFAM" id="SSF56808">
    <property type="entry name" value="Ribosomal protein L1"/>
    <property type="match status" value="1"/>
</dbReference>
<dbReference type="AlphaFoldDB" id="A0A0G0C9T5"/>
<dbReference type="InterPro" id="IPR016095">
    <property type="entry name" value="Ribosomal_uL1_3-a/b-sand"/>
</dbReference>
<dbReference type="InterPro" id="IPR023674">
    <property type="entry name" value="Ribosomal_uL1-like"/>
</dbReference>
<evidence type="ECO:0000256" key="3">
    <source>
        <dbReference type="ARBA" id="ARBA00022845"/>
    </source>
</evidence>
<evidence type="ECO:0000313" key="7">
    <source>
        <dbReference type="EMBL" id="KKP47935.1"/>
    </source>
</evidence>
<dbReference type="CDD" id="cd00403">
    <property type="entry name" value="Ribosomal_L1"/>
    <property type="match status" value="1"/>
</dbReference>
<dbReference type="InterPro" id="IPR028364">
    <property type="entry name" value="Ribosomal_uL1/biogenesis"/>
</dbReference>
<dbReference type="PANTHER" id="PTHR36427">
    <property type="entry name" value="54S RIBOSOMAL PROTEIN L1, MITOCHONDRIAL"/>
    <property type="match status" value="1"/>
</dbReference>
<dbReference type="Gene3D" id="3.40.50.790">
    <property type="match status" value="1"/>
</dbReference>
<dbReference type="Proteomes" id="UP000033995">
    <property type="component" value="Unassembled WGS sequence"/>
</dbReference>
<dbReference type="PATRIC" id="fig|1618561.3.peg.213"/>
<dbReference type="Gene3D" id="3.30.190.20">
    <property type="match status" value="1"/>
</dbReference>
<gene>
    <name evidence="7" type="ORF">UR38_C0002G0038</name>
</gene>
<evidence type="ECO:0000256" key="6">
    <source>
        <dbReference type="RuleBase" id="RU000659"/>
    </source>
</evidence>
<reference evidence="7 8" key="1">
    <citation type="journal article" date="2015" name="Nature">
        <title>rRNA introns, odd ribosomes, and small enigmatic genomes across a large radiation of phyla.</title>
        <authorList>
            <person name="Brown C.T."/>
            <person name="Hug L.A."/>
            <person name="Thomas B.C."/>
            <person name="Sharon I."/>
            <person name="Castelle C.J."/>
            <person name="Singh A."/>
            <person name="Wilkins M.J."/>
            <person name="Williams K.H."/>
            <person name="Banfield J.F."/>
        </authorList>
    </citation>
    <scope>NUCLEOTIDE SEQUENCE [LARGE SCALE GENOMIC DNA]</scope>
</reference>
<dbReference type="Pfam" id="PF00687">
    <property type="entry name" value="Ribosomal_L1"/>
    <property type="match status" value="1"/>
</dbReference>
<comment type="similarity">
    <text evidence="1 6">Belongs to the universal ribosomal protein uL1 family.</text>
</comment>
<keyword evidence="4 6" id="KW-0689">Ribosomal protein</keyword>
<keyword evidence="2" id="KW-0678">Repressor</keyword>
<organism evidence="7 8">
    <name type="scientific">Candidatus Woesebacteria bacterium GW2011_GWA2_33_28</name>
    <dbReference type="NCBI Taxonomy" id="1618561"/>
    <lineage>
        <taxon>Bacteria</taxon>
        <taxon>Candidatus Woeseibacteriota</taxon>
    </lineage>
</organism>
<evidence type="ECO:0000256" key="2">
    <source>
        <dbReference type="ARBA" id="ARBA00022491"/>
    </source>
</evidence>
<evidence type="ECO:0000256" key="5">
    <source>
        <dbReference type="ARBA" id="ARBA00023274"/>
    </source>
</evidence>